<comment type="catalytic activity">
    <reaction evidence="11">
        <text>L-threonine + hydrogencarbonate + ATP = L-threonylcarbamoyladenylate + diphosphate + H2O</text>
        <dbReference type="Rhea" id="RHEA:36407"/>
        <dbReference type="ChEBI" id="CHEBI:15377"/>
        <dbReference type="ChEBI" id="CHEBI:17544"/>
        <dbReference type="ChEBI" id="CHEBI:30616"/>
        <dbReference type="ChEBI" id="CHEBI:33019"/>
        <dbReference type="ChEBI" id="CHEBI:57926"/>
        <dbReference type="ChEBI" id="CHEBI:73682"/>
        <dbReference type="EC" id="2.7.7.87"/>
    </reaction>
</comment>
<evidence type="ECO:0000256" key="7">
    <source>
        <dbReference type="ARBA" id="ARBA00022695"/>
    </source>
</evidence>
<evidence type="ECO:0000259" key="12">
    <source>
        <dbReference type="PROSITE" id="PS51163"/>
    </source>
</evidence>
<dbReference type="Pfam" id="PF01300">
    <property type="entry name" value="Sua5_yciO_yrdC"/>
    <property type="match status" value="1"/>
</dbReference>
<organism evidence="13 14">
    <name type="scientific">Ash yellows phytoplasma</name>
    <dbReference type="NCBI Taxonomy" id="35780"/>
    <lineage>
        <taxon>Bacteria</taxon>
        <taxon>Bacillati</taxon>
        <taxon>Mycoplasmatota</taxon>
        <taxon>Mollicutes</taxon>
        <taxon>Acholeplasmatales</taxon>
        <taxon>Acholeplasmataceae</taxon>
        <taxon>Candidatus Phytoplasma</taxon>
        <taxon>16SrVII (Ash yellows group)</taxon>
    </lineage>
</organism>
<dbReference type="Proteomes" id="UP001484199">
    <property type="component" value="Chromosome"/>
</dbReference>
<evidence type="ECO:0000256" key="2">
    <source>
        <dbReference type="ARBA" id="ARBA00007663"/>
    </source>
</evidence>
<name>A0ABZ2U890_ASHYP</name>
<evidence type="ECO:0000256" key="8">
    <source>
        <dbReference type="ARBA" id="ARBA00022741"/>
    </source>
</evidence>
<dbReference type="Gene3D" id="3.90.870.10">
    <property type="entry name" value="DHBP synthase"/>
    <property type="match status" value="1"/>
</dbReference>
<keyword evidence="5" id="KW-0808">Transferase</keyword>
<keyword evidence="14" id="KW-1185">Reference proteome</keyword>
<comment type="subcellular location">
    <subcellularLocation>
        <location evidence="1">Cytoplasm</location>
    </subcellularLocation>
</comment>
<keyword evidence="9" id="KW-0067">ATP-binding</keyword>
<dbReference type="PANTHER" id="PTHR17490">
    <property type="entry name" value="SUA5"/>
    <property type="match status" value="1"/>
</dbReference>
<dbReference type="InterPro" id="IPR050156">
    <property type="entry name" value="TC-AMP_synthase_SUA5"/>
</dbReference>
<evidence type="ECO:0000256" key="5">
    <source>
        <dbReference type="ARBA" id="ARBA00022679"/>
    </source>
</evidence>
<dbReference type="InterPro" id="IPR006070">
    <property type="entry name" value="Sua5-like_dom"/>
</dbReference>
<evidence type="ECO:0000256" key="10">
    <source>
        <dbReference type="ARBA" id="ARBA00029774"/>
    </source>
</evidence>
<dbReference type="EMBL" id="CP146843">
    <property type="protein sequence ID" value="WYY26303.1"/>
    <property type="molecule type" value="Genomic_DNA"/>
</dbReference>
<proteinExistence type="inferred from homology"/>
<keyword evidence="4" id="KW-0963">Cytoplasm</keyword>
<dbReference type="RefSeq" id="WP_341266713.1">
    <property type="nucleotide sequence ID" value="NZ_CP146843.1"/>
</dbReference>
<gene>
    <name evidence="13" type="ORF">AshY1_01610</name>
</gene>
<dbReference type="EC" id="2.7.7.87" evidence="3"/>
<comment type="similarity">
    <text evidence="2">Belongs to the SUA5 family.</text>
</comment>
<keyword evidence="8" id="KW-0547">Nucleotide-binding</keyword>
<dbReference type="NCBIfam" id="TIGR00057">
    <property type="entry name" value="L-threonylcarbamoyladenylate synthase"/>
    <property type="match status" value="1"/>
</dbReference>
<evidence type="ECO:0000313" key="14">
    <source>
        <dbReference type="Proteomes" id="UP001484199"/>
    </source>
</evidence>
<dbReference type="PROSITE" id="PS51163">
    <property type="entry name" value="YRDC"/>
    <property type="match status" value="1"/>
</dbReference>
<evidence type="ECO:0000256" key="4">
    <source>
        <dbReference type="ARBA" id="ARBA00022490"/>
    </source>
</evidence>
<keyword evidence="7" id="KW-0548">Nucleotidyltransferase</keyword>
<keyword evidence="6" id="KW-0819">tRNA processing</keyword>
<dbReference type="InterPro" id="IPR017945">
    <property type="entry name" value="DHBP_synth_RibB-like_a/b_dom"/>
</dbReference>
<feature type="domain" description="YrdC-like" evidence="12">
    <location>
        <begin position="1"/>
        <end position="173"/>
    </location>
</feature>
<dbReference type="SUPFAM" id="SSF55821">
    <property type="entry name" value="YrdC/RibB"/>
    <property type="match status" value="1"/>
</dbReference>
<sequence length="183" mass="21093">MHSHQIIIFPTDTVYGLGCSIYNYKGLTKIYQIKNRDPNKPISVLFSDLKQIKEIALIDNKIQKLALFFWPGPLTIIVFTHKKYFNLTKEKTIGIRIPNHPLALEILRNTGPLKTTSVNKSGEPPLNDYLEIKKQYQNKVDYIYLNNNFISNVNSTILDTTLSQWTILREGDISLSQIKKILN</sequence>
<evidence type="ECO:0000256" key="9">
    <source>
        <dbReference type="ARBA" id="ARBA00022840"/>
    </source>
</evidence>
<protein>
    <recommendedName>
        <fullName evidence="10">L-threonylcarbamoyladenylate synthase</fullName>
        <ecNumber evidence="3">2.7.7.87</ecNumber>
    </recommendedName>
    <alternativeName>
        <fullName evidence="10">L-threonylcarbamoyladenylate synthase</fullName>
    </alternativeName>
</protein>
<evidence type="ECO:0000256" key="1">
    <source>
        <dbReference type="ARBA" id="ARBA00004496"/>
    </source>
</evidence>
<accession>A0ABZ2U890</accession>
<evidence type="ECO:0000256" key="3">
    <source>
        <dbReference type="ARBA" id="ARBA00012584"/>
    </source>
</evidence>
<reference evidence="13" key="1">
    <citation type="submission" date="2024-03" db="EMBL/GenBank/DDBJ databases">
        <title>The Complete Genome of 'Candidatus Phytoplasma fraxini' AshY1 from the Ash Yellows Group.</title>
        <authorList>
            <person name="Boehm J.W."/>
            <person name="Huettel B."/>
            <person name="Schneider B."/>
            <person name="Kube M."/>
        </authorList>
    </citation>
    <scope>NUCLEOTIDE SEQUENCE [LARGE SCALE GENOMIC DNA]</scope>
    <source>
        <strain evidence="13">AshY1</strain>
    </source>
</reference>
<evidence type="ECO:0000313" key="13">
    <source>
        <dbReference type="EMBL" id="WYY26303.1"/>
    </source>
</evidence>
<dbReference type="PANTHER" id="PTHR17490:SF16">
    <property type="entry name" value="THREONYLCARBAMOYL-AMP SYNTHASE"/>
    <property type="match status" value="1"/>
</dbReference>
<evidence type="ECO:0000256" key="6">
    <source>
        <dbReference type="ARBA" id="ARBA00022694"/>
    </source>
</evidence>
<evidence type="ECO:0000256" key="11">
    <source>
        <dbReference type="ARBA" id="ARBA00048366"/>
    </source>
</evidence>